<evidence type="ECO:0000313" key="2">
    <source>
        <dbReference type="Proteomes" id="UP001548189"/>
    </source>
</evidence>
<comment type="caution">
    <text evidence="1">The sequence shown here is derived from an EMBL/GenBank/DDBJ whole genome shotgun (WGS) entry which is preliminary data.</text>
</comment>
<dbReference type="InterPro" id="IPR025164">
    <property type="entry name" value="Toastrack_DUF4097"/>
</dbReference>
<evidence type="ECO:0000313" key="1">
    <source>
        <dbReference type="EMBL" id="MET1255135.1"/>
    </source>
</evidence>
<dbReference type="Pfam" id="PF13349">
    <property type="entry name" value="DUF4097"/>
    <property type="match status" value="1"/>
</dbReference>
<reference evidence="1 2" key="1">
    <citation type="submission" date="2024-06" db="EMBL/GenBank/DDBJ databases">
        <authorList>
            <person name="Li F."/>
        </authorList>
    </citation>
    <scope>NUCLEOTIDE SEQUENCE [LARGE SCALE GENOMIC DNA]</scope>
    <source>
        <strain evidence="1 2">GXAS 311</strain>
    </source>
</reference>
<gene>
    <name evidence="1" type="ORF">ABVT43_08360</name>
</gene>
<dbReference type="Proteomes" id="UP001548189">
    <property type="component" value="Unassembled WGS sequence"/>
</dbReference>
<keyword evidence="2" id="KW-1185">Reference proteome</keyword>
<name>A0ABV2BT82_9GAMM</name>
<accession>A0ABV2BT82</accession>
<sequence>MKKLFALLCFSISFSIFAGESIDQSIDAEADGIVDIHNVRGKISIAGWDKSQVKVTGTLDDLTEEFIFEQRGDKVLIKIKLPRNSSYHSRQGSKLTIMVPKASKLNFSGVATDLMIEQVLGGIDVNSVSGAISVSKARERTYINSVSGLLSLTDIAGRLEVSTVSGNLDANVQCQKVNISGVSAKLDVKLTEIESAHVSSVSGDVYLYGQLLADGEIRLGSVSGDAIYYVDDKLDARVTIETAPGGRIVNQYSSDKPVSSFIQSHSLKFTAGKGNGLVKMSTVSGRIGLKAIGKSN</sequence>
<organism evidence="1 2">
    <name type="scientific">Aliikangiella maris</name>
    <dbReference type="NCBI Taxonomy" id="3162458"/>
    <lineage>
        <taxon>Bacteria</taxon>
        <taxon>Pseudomonadati</taxon>
        <taxon>Pseudomonadota</taxon>
        <taxon>Gammaproteobacteria</taxon>
        <taxon>Oceanospirillales</taxon>
        <taxon>Pleioneaceae</taxon>
        <taxon>Aliikangiella</taxon>
    </lineage>
</organism>
<proteinExistence type="predicted"/>
<dbReference type="EMBL" id="JBEVCJ010000007">
    <property type="protein sequence ID" value="MET1255135.1"/>
    <property type="molecule type" value="Genomic_DNA"/>
</dbReference>
<protein>
    <submittedName>
        <fullName evidence="1">DUF4097 family beta strand repeat-containing protein</fullName>
    </submittedName>
</protein>